<dbReference type="Proteomes" id="UP000294555">
    <property type="component" value="Unassembled WGS sequence"/>
</dbReference>
<keyword evidence="3" id="KW-1185">Reference proteome</keyword>
<dbReference type="Pfam" id="PF11739">
    <property type="entry name" value="YdbH-like"/>
    <property type="match status" value="1"/>
</dbReference>
<sequence length="883" mass="97400">MTTVSGTLGRKGAFFFKAHRFLLSLLVVIFVLVGAAWYFTPAWLPLLAQRYLPADVRLILDGRPVWRQGQLALPDIRLVRGNCDWLDGSGVSLGRGNGGWRLDARQVTANTLCAASAADSGAPLTWQGVLGELPSFSLHIQRLSVAPWQAYGGELQLVHRGNDTRLNYRGGEVTADLRMLDRQLTVNDLTLNDAAGRQWVRLQGSLGLSPQILLPPERGALTAGMASPDGTPLIARFDWRQQNGELTISDGQTDFTLARLPWQVSDESIAISGGEWHWPYASQPLAGHISLNLKNWQAGLVGLEISARLNVLTEGLRGKANAVLNLGPGKIGLTDNALDFRLTGLANQGDLSLDASIPGQLRGPLSDPVLVMSPGALLRVVGPLFNVLNITSARLPLAGMQLSSRGLSGRLQAILLADAARMGNLTLHLDGRASNFLPDQGQWRWRYWGNGYLSPFHARWDINGRGSWLEDMIELSEMNSGFDGLEYGLVQVDEPRLKLVTPFRWQRKASQPAFSGGVSLAARRIDIKRGGYMPQPRLVLQLSGRDPQDFLWRGKLQAGAIGPVRVNGRWDGTRLRGQAWWPQQPLRVFQTLLAPELKMTLRDGEFHAQSAFSAAPGQGFLAGGHAVVSEGDVWMQENHLQGIALGLSYRLQDQRWLLGVKQPVTLNIDKVVTPINLDHLALGLQGYYPYDERRPLTLTQAAVDTLGGSIRLSPLRLPQREAAVLSLKSIEMSELITVLNTRQFAVSGRVSGELPLNFADPAGYIRHGWLANDDNMTLRLDKQFADQLGSSNLATRAAIDWLRYMEITRTRAEVDLDRSGNLLLLAHITGTNSQINAQREVRLNYRHQENLFQLWRSLRFGTQVEQTLEKQAAQPALTTRGAQ</sequence>
<organism evidence="2 3">
    <name type="scientific">Sodalis ligni</name>
    <dbReference type="NCBI Taxonomy" id="2697027"/>
    <lineage>
        <taxon>Bacteria</taxon>
        <taxon>Pseudomonadati</taxon>
        <taxon>Pseudomonadota</taxon>
        <taxon>Gammaproteobacteria</taxon>
        <taxon>Enterobacterales</taxon>
        <taxon>Bruguierivoracaceae</taxon>
        <taxon>Sodalis</taxon>
    </lineage>
</organism>
<keyword evidence="1" id="KW-0472">Membrane</keyword>
<protein>
    <submittedName>
        <fullName evidence="2">Dicarboxylate transport</fullName>
    </submittedName>
</protein>
<feature type="transmembrane region" description="Helical" evidence="1">
    <location>
        <begin position="21"/>
        <end position="40"/>
    </location>
</feature>
<gene>
    <name evidence="2" type="ORF">EZJ58_0544</name>
</gene>
<dbReference type="NCBIfam" id="NF007971">
    <property type="entry name" value="PRK10695.1"/>
    <property type="match status" value="1"/>
</dbReference>
<dbReference type="InterPro" id="IPR021730">
    <property type="entry name" value="YdbH"/>
</dbReference>
<dbReference type="AlphaFoldDB" id="A0A4R1N5X5"/>
<keyword evidence="1" id="KW-1133">Transmembrane helix</keyword>
<comment type="caution">
    <text evidence="2">The sequence shown here is derived from an EMBL/GenBank/DDBJ whole genome shotgun (WGS) entry which is preliminary data.</text>
</comment>
<accession>A0A4R1N5X5</accession>
<dbReference type="RefSeq" id="WP_132921466.1">
    <property type="nucleotide sequence ID" value="NZ_SJOI01000001.1"/>
</dbReference>
<keyword evidence="1" id="KW-0812">Transmembrane</keyword>
<dbReference type="OrthoDB" id="5596796at2"/>
<evidence type="ECO:0000313" key="3">
    <source>
        <dbReference type="Proteomes" id="UP000294555"/>
    </source>
</evidence>
<reference evidence="2 3" key="1">
    <citation type="submission" date="2019-02" db="EMBL/GenBank/DDBJ databases">
        <title>Investigation of anaerobic lignin degradation for improved lignocellulosic biofuels.</title>
        <authorList>
            <person name="Deangelis K."/>
        </authorList>
    </citation>
    <scope>NUCLEOTIDE SEQUENCE [LARGE SCALE GENOMIC DNA]</scope>
    <source>
        <strain evidence="2 3">159R</strain>
    </source>
</reference>
<dbReference type="EMBL" id="SJOI01000001">
    <property type="protein sequence ID" value="TCL02523.1"/>
    <property type="molecule type" value="Genomic_DNA"/>
</dbReference>
<name>A0A4R1N5X5_9GAMM</name>
<evidence type="ECO:0000256" key="1">
    <source>
        <dbReference type="SAM" id="Phobius"/>
    </source>
</evidence>
<evidence type="ECO:0000313" key="2">
    <source>
        <dbReference type="EMBL" id="TCL02523.1"/>
    </source>
</evidence>
<proteinExistence type="predicted"/>